<dbReference type="InterPro" id="IPR052006">
    <property type="entry name" value="MLP-like"/>
</dbReference>
<dbReference type="InterPro" id="IPR023393">
    <property type="entry name" value="START-like_dom_sf"/>
</dbReference>
<accession>V7AJQ5</accession>
<sequence length="158" mass="18219">MSLSGKISTEIPVQGAPEKWFHTYTNQLHHIQNVTHKVHAAKLHEGDDWHANDSVKHWTYIIDGKTVTCHETIESVDEQNKRIVFKLYGGDIDDKYKVFILIFEAIEKDGGSAAVKWSVEYERVSEEVHAPYGYLEFFDHVIRDVDAHLLETQENANK</sequence>
<gene>
    <name evidence="3" type="ORF">PHAVU_011G184200g</name>
</gene>
<dbReference type="Gene3D" id="3.30.530.20">
    <property type="match status" value="1"/>
</dbReference>
<evidence type="ECO:0000259" key="2">
    <source>
        <dbReference type="SMART" id="SM01037"/>
    </source>
</evidence>
<comment type="similarity">
    <text evidence="1">Belongs to the MLP family.</text>
</comment>
<name>V7AJQ5_PHAVU</name>
<dbReference type="InterPro" id="IPR000916">
    <property type="entry name" value="Bet_v_I/MLP"/>
</dbReference>
<protein>
    <recommendedName>
        <fullName evidence="2">Bet v I/Major latex protein domain-containing protein</fullName>
    </recommendedName>
</protein>
<organism evidence="3 4">
    <name type="scientific">Phaseolus vulgaris</name>
    <name type="common">Kidney bean</name>
    <name type="synonym">French bean</name>
    <dbReference type="NCBI Taxonomy" id="3885"/>
    <lineage>
        <taxon>Eukaryota</taxon>
        <taxon>Viridiplantae</taxon>
        <taxon>Streptophyta</taxon>
        <taxon>Embryophyta</taxon>
        <taxon>Tracheophyta</taxon>
        <taxon>Spermatophyta</taxon>
        <taxon>Magnoliopsida</taxon>
        <taxon>eudicotyledons</taxon>
        <taxon>Gunneridae</taxon>
        <taxon>Pentapetalae</taxon>
        <taxon>rosids</taxon>
        <taxon>fabids</taxon>
        <taxon>Fabales</taxon>
        <taxon>Fabaceae</taxon>
        <taxon>Papilionoideae</taxon>
        <taxon>50 kb inversion clade</taxon>
        <taxon>NPAAA clade</taxon>
        <taxon>indigoferoid/millettioid clade</taxon>
        <taxon>Phaseoleae</taxon>
        <taxon>Phaseolus</taxon>
    </lineage>
</organism>
<dbReference type="EMBL" id="CM002298">
    <property type="protein sequence ID" value="ESW05495.1"/>
    <property type="molecule type" value="Genomic_DNA"/>
</dbReference>
<evidence type="ECO:0000313" key="3">
    <source>
        <dbReference type="EMBL" id="ESW05495.1"/>
    </source>
</evidence>
<keyword evidence="4" id="KW-1185">Reference proteome</keyword>
<dbReference type="OMA" id="HESHRAT"/>
<dbReference type="PANTHER" id="PTHR31338:SF16">
    <property type="entry name" value="POLYKETIDE CYCLASE_DEHYDRASE AND LIPID TRANSPORT SUPERFAMILY PROTEIN"/>
    <property type="match status" value="1"/>
</dbReference>
<reference evidence="4" key="1">
    <citation type="journal article" date="2014" name="Nat. Genet.">
        <title>A reference genome for common bean and genome-wide analysis of dual domestications.</title>
        <authorList>
            <person name="Schmutz J."/>
            <person name="McClean P.E."/>
            <person name="Mamidi S."/>
            <person name="Wu G.A."/>
            <person name="Cannon S.B."/>
            <person name="Grimwood J."/>
            <person name="Jenkins J."/>
            <person name="Shu S."/>
            <person name="Song Q."/>
            <person name="Chavarro C."/>
            <person name="Torres-Torres M."/>
            <person name="Geffroy V."/>
            <person name="Moghaddam S.M."/>
            <person name="Gao D."/>
            <person name="Abernathy B."/>
            <person name="Barry K."/>
            <person name="Blair M."/>
            <person name="Brick M.A."/>
            <person name="Chovatia M."/>
            <person name="Gepts P."/>
            <person name="Goodstein D.M."/>
            <person name="Gonzales M."/>
            <person name="Hellsten U."/>
            <person name="Hyten D.L."/>
            <person name="Jia G."/>
            <person name="Kelly J.D."/>
            <person name="Kudrna D."/>
            <person name="Lee R."/>
            <person name="Richard M.M."/>
            <person name="Miklas P.N."/>
            <person name="Osorno J.M."/>
            <person name="Rodrigues J."/>
            <person name="Thareau V."/>
            <person name="Urrea C.A."/>
            <person name="Wang M."/>
            <person name="Yu Y."/>
            <person name="Zhang M."/>
            <person name="Wing R.A."/>
            <person name="Cregan P.B."/>
            <person name="Rokhsar D.S."/>
            <person name="Jackson S.A."/>
        </authorList>
    </citation>
    <scope>NUCLEOTIDE SEQUENCE [LARGE SCALE GENOMIC DNA]</scope>
    <source>
        <strain evidence="4">cv. G19833</strain>
    </source>
</reference>
<dbReference type="SMART" id="SM01037">
    <property type="entry name" value="Bet_v_1"/>
    <property type="match status" value="1"/>
</dbReference>
<dbReference type="Gramene" id="ESW05495">
    <property type="protein sequence ID" value="ESW05495"/>
    <property type="gene ID" value="PHAVU_011G184200g"/>
</dbReference>
<evidence type="ECO:0000313" key="4">
    <source>
        <dbReference type="Proteomes" id="UP000000226"/>
    </source>
</evidence>
<dbReference type="GO" id="GO:0006952">
    <property type="term" value="P:defense response"/>
    <property type="evidence" value="ECO:0007669"/>
    <property type="project" value="InterPro"/>
</dbReference>
<dbReference type="SMR" id="V7AJQ5"/>
<dbReference type="Proteomes" id="UP000000226">
    <property type="component" value="Chromosome 11"/>
</dbReference>
<evidence type="ECO:0000256" key="1">
    <source>
        <dbReference type="ARBA" id="ARBA00038242"/>
    </source>
</evidence>
<dbReference type="PANTHER" id="PTHR31338">
    <property type="entry name" value="POLYKETIDE CYCLASE/DEHYDRASE AND LIPID TRANSPORT SUPERFAMILY PROTEIN"/>
    <property type="match status" value="1"/>
</dbReference>
<dbReference type="Pfam" id="PF00407">
    <property type="entry name" value="Bet_v_1"/>
    <property type="match status" value="1"/>
</dbReference>
<proteinExistence type="inferred from homology"/>
<dbReference type="OrthoDB" id="1847301at2759"/>
<dbReference type="SUPFAM" id="SSF55961">
    <property type="entry name" value="Bet v1-like"/>
    <property type="match status" value="1"/>
</dbReference>
<feature type="domain" description="Bet v I/Major latex protein" evidence="2">
    <location>
        <begin position="2"/>
        <end position="152"/>
    </location>
</feature>
<dbReference type="AlphaFoldDB" id="V7AJQ5"/>